<proteinExistence type="predicted"/>
<dbReference type="InterPro" id="IPR008565">
    <property type="entry name" value="TtsA-like_GH18_dom"/>
</dbReference>
<protein>
    <submittedName>
        <fullName evidence="3">DUF847</fullName>
    </submittedName>
</protein>
<dbReference type="EMBL" id="KF117636">
    <property type="protein sequence ID" value="AIA84894.1"/>
    <property type="molecule type" value="Genomic_DNA"/>
</dbReference>
<evidence type="ECO:0000256" key="1">
    <source>
        <dbReference type="SAM" id="MobiDB-lite"/>
    </source>
</evidence>
<organism evidence="3">
    <name type="scientific">uncultured Leptothrix sp</name>
    <dbReference type="NCBI Taxonomy" id="248082"/>
    <lineage>
        <taxon>Bacteria</taxon>
        <taxon>Pseudomonadati</taxon>
        <taxon>Pseudomonadota</taxon>
        <taxon>Betaproteobacteria</taxon>
        <taxon>Burkholderiales</taxon>
        <taxon>Sphaerotilaceae</taxon>
        <taxon>Leptothrix</taxon>
        <taxon>environmental samples</taxon>
    </lineage>
</organism>
<accession>A0A060BPS8</accession>
<name>A0A060BPS8_9BURK</name>
<evidence type="ECO:0000313" key="3">
    <source>
        <dbReference type="EMBL" id="AIA84894.1"/>
    </source>
</evidence>
<feature type="compositionally biased region" description="Basic and acidic residues" evidence="1">
    <location>
        <begin position="40"/>
        <end position="52"/>
    </location>
</feature>
<reference evidence="3" key="1">
    <citation type="journal article" date="2013" name="Environ. Microbiol.">
        <title>Seasonally variable intestinal metagenomes of the red palm weevil (Rhynchophorus ferrugineus).</title>
        <authorList>
            <person name="Jia S."/>
            <person name="Zhang X."/>
            <person name="Zhang G."/>
            <person name="Yin A."/>
            <person name="Zhang S."/>
            <person name="Li F."/>
            <person name="Wang L."/>
            <person name="Zhao D."/>
            <person name="Yun Q."/>
            <person name="Tala"/>
            <person name="Wang J."/>
            <person name="Sun G."/>
            <person name="Baabdullah M."/>
            <person name="Yu X."/>
            <person name="Hu S."/>
            <person name="Al-Mssallem I.S."/>
            <person name="Yu J."/>
        </authorList>
    </citation>
    <scope>NUCLEOTIDE SEQUENCE</scope>
</reference>
<dbReference type="Gene3D" id="1.20.141.10">
    <property type="entry name" value="Chitosanase, subunit A, domain 1"/>
    <property type="match status" value="1"/>
</dbReference>
<sequence length="116" mass="13122">MGLHRKRDGVYVVTQRRYLPHMERTPMRSDADTAVKLILRHEGGKVDNKNDPGGRTNRGVTQRVFTAWLKGQGKSSRDVWTITEAEAISIYKAQYLAPVRYDDLPPGSAMPWPTSP</sequence>
<dbReference type="InterPro" id="IPR023346">
    <property type="entry name" value="Lysozyme-like_dom_sf"/>
</dbReference>
<dbReference type="Pfam" id="PF05838">
    <property type="entry name" value="Glyco_hydro_108"/>
    <property type="match status" value="1"/>
</dbReference>
<feature type="domain" description="TtsA-like Glycoside hydrolase family 108" evidence="2">
    <location>
        <begin position="36"/>
        <end position="108"/>
    </location>
</feature>
<evidence type="ECO:0000259" key="2">
    <source>
        <dbReference type="Pfam" id="PF05838"/>
    </source>
</evidence>
<dbReference type="AlphaFoldDB" id="A0A060BPS8"/>
<dbReference type="SUPFAM" id="SSF53955">
    <property type="entry name" value="Lysozyme-like"/>
    <property type="match status" value="1"/>
</dbReference>
<feature type="region of interest" description="Disordered" evidence="1">
    <location>
        <begin position="40"/>
        <end position="59"/>
    </location>
</feature>